<dbReference type="Proteomes" id="UP000326852">
    <property type="component" value="Unassembled WGS sequence"/>
</dbReference>
<organism evidence="2 3">
    <name type="scientific">Arthrobacter yangruifuii</name>
    <dbReference type="NCBI Taxonomy" id="2606616"/>
    <lineage>
        <taxon>Bacteria</taxon>
        <taxon>Bacillati</taxon>
        <taxon>Actinomycetota</taxon>
        <taxon>Actinomycetes</taxon>
        <taxon>Micrococcales</taxon>
        <taxon>Micrococcaceae</taxon>
        <taxon>Arthrobacter</taxon>
    </lineage>
</organism>
<dbReference type="AlphaFoldDB" id="A0A5N6MG14"/>
<dbReference type="PANTHER" id="PTHR23404">
    <property type="entry name" value="MOLYBDOPTERIN SYNTHASE RELATED"/>
    <property type="match status" value="1"/>
</dbReference>
<protein>
    <recommendedName>
        <fullName evidence="4">Molybdenum cofactor biosynthesis protein MoaE</fullName>
    </recommendedName>
</protein>
<name>A0A5N6MG14_9MICC</name>
<dbReference type="InterPro" id="IPR003448">
    <property type="entry name" value="Mopterin_biosynth_MoaE"/>
</dbReference>
<gene>
    <name evidence="2" type="ORF">GD627_14165</name>
</gene>
<evidence type="ECO:0008006" key="4">
    <source>
        <dbReference type="Google" id="ProtNLM"/>
    </source>
</evidence>
<dbReference type="InterPro" id="IPR036563">
    <property type="entry name" value="MoaE_sf"/>
</dbReference>
<comment type="caution">
    <text evidence="2">The sequence shown here is derived from an EMBL/GenBank/DDBJ whole genome shotgun (WGS) entry which is preliminary data.</text>
</comment>
<dbReference type="EMBL" id="VTFX01000005">
    <property type="protein sequence ID" value="KAD3515396.1"/>
    <property type="molecule type" value="Genomic_DNA"/>
</dbReference>
<accession>A0A5N6MG14</accession>
<feature type="compositionally biased region" description="Low complexity" evidence="1">
    <location>
        <begin position="34"/>
        <end position="50"/>
    </location>
</feature>
<reference evidence="2 3" key="1">
    <citation type="submission" date="2019-08" db="EMBL/GenBank/DDBJ databases">
        <title>Arthrobacter sp. nov., isolated from plateau pika and Tibetan wild ass.</title>
        <authorList>
            <person name="Ge Y."/>
        </authorList>
    </citation>
    <scope>NUCLEOTIDE SEQUENCE [LARGE SCALE GENOMIC DNA]</scope>
    <source>
        <strain evidence="2 3">785</strain>
    </source>
</reference>
<sequence length="225" mass="23716">MTLPRNPPNRSWTARCPESWKPSVPRAWRPRPWPQSAAGSPAPRAGPSWSTCPAPRAPSRTVLPCLNRSSATSAANWKENVNTSEVIRAAVSAEPLSSTEAERAAWSPDCGAVVLFSGIVRNHDDGKSVTALGYSAHPTAGAVLSEVAAGIAAKYDGVRIWVAHRTGDLQIGDAALVAAVASAHRGTAFAACTDLVDTVKANVPIWKEQGFTDGSTEWVGVSDRP</sequence>
<keyword evidence="3" id="KW-1185">Reference proteome</keyword>
<evidence type="ECO:0000313" key="2">
    <source>
        <dbReference type="EMBL" id="KAD3515396.1"/>
    </source>
</evidence>
<dbReference type="SUPFAM" id="SSF54690">
    <property type="entry name" value="Molybdopterin synthase subunit MoaE"/>
    <property type="match status" value="1"/>
</dbReference>
<dbReference type="CDD" id="cd00756">
    <property type="entry name" value="MoaE"/>
    <property type="match status" value="1"/>
</dbReference>
<proteinExistence type="predicted"/>
<dbReference type="GO" id="GO:0006777">
    <property type="term" value="P:Mo-molybdopterin cofactor biosynthetic process"/>
    <property type="evidence" value="ECO:0007669"/>
    <property type="project" value="InterPro"/>
</dbReference>
<evidence type="ECO:0000256" key="1">
    <source>
        <dbReference type="SAM" id="MobiDB-lite"/>
    </source>
</evidence>
<evidence type="ECO:0000313" key="3">
    <source>
        <dbReference type="Proteomes" id="UP000326852"/>
    </source>
</evidence>
<dbReference type="Gene3D" id="3.90.1170.40">
    <property type="entry name" value="Molybdopterin biosynthesis MoaE subunit"/>
    <property type="match status" value="1"/>
</dbReference>
<dbReference type="Pfam" id="PF02391">
    <property type="entry name" value="MoaE"/>
    <property type="match status" value="1"/>
</dbReference>
<feature type="region of interest" description="Disordered" evidence="1">
    <location>
        <begin position="1"/>
        <end position="54"/>
    </location>
</feature>